<dbReference type="EMBL" id="GEEE01005833">
    <property type="protein sequence ID" value="JAP57392.1"/>
    <property type="molecule type" value="Transcribed_RNA"/>
</dbReference>
<proteinExistence type="predicted"/>
<gene>
    <name evidence="1" type="primary">PLCB</name>
    <name evidence="1" type="ORF">TR147530</name>
</gene>
<accession>A0A0V0JBF1</accession>
<keyword evidence="1" id="KW-0012">Acyltransferase</keyword>
<reference evidence="1" key="1">
    <citation type="submission" date="2016-01" db="EMBL/GenBank/DDBJ databases">
        <title>Reference transcriptome for the parasite Schistocephalus solidus: insights into the molecular evolution of parasitism.</title>
        <authorList>
            <person name="Hebert F.O."/>
            <person name="Grambauer S."/>
            <person name="Barber I."/>
            <person name="Landry C.R."/>
            <person name="Aubin-Horth N."/>
        </authorList>
    </citation>
    <scope>NUCLEOTIDE SEQUENCE</scope>
</reference>
<evidence type="ECO:0000313" key="1">
    <source>
        <dbReference type="EMBL" id="JAP63019.1"/>
    </source>
</evidence>
<organism evidence="1">
    <name type="scientific">Schistocephalus solidus</name>
    <name type="common">Tapeworm</name>
    <dbReference type="NCBI Taxonomy" id="70667"/>
    <lineage>
        <taxon>Eukaryota</taxon>
        <taxon>Metazoa</taxon>
        <taxon>Spiralia</taxon>
        <taxon>Lophotrochozoa</taxon>
        <taxon>Platyhelminthes</taxon>
        <taxon>Cestoda</taxon>
        <taxon>Eucestoda</taxon>
        <taxon>Diphyllobothriidea</taxon>
        <taxon>Diphyllobothriidae</taxon>
        <taxon>Schistocephalus</taxon>
    </lineage>
</organism>
<dbReference type="EMBL" id="GEEE01000206">
    <property type="protein sequence ID" value="JAP63019.1"/>
    <property type="molecule type" value="Transcribed_RNA"/>
</dbReference>
<dbReference type="AlphaFoldDB" id="A0A0V0JBF1"/>
<sequence length="104" mass="11643">MAVAPTWTGVWRNYVTDELLGLMTKPCNTVTCIIIFATSGYKRRQPRACPPSNPNRRSHCSGRRFCPGRCTLEDGGLNGCLCPKERVSLLKSIVREFIIFGTYS</sequence>
<name>A0A0V0JBF1_SCHSO</name>
<protein>
    <submittedName>
        <fullName evidence="1">1-acyl-sn-glycerol-3-phosphate acyltransferase beta</fullName>
    </submittedName>
</protein>
<keyword evidence="1" id="KW-0808">Transferase</keyword>
<dbReference type="GO" id="GO:0016746">
    <property type="term" value="F:acyltransferase activity"/>
    <property type="evidence" value="ECO:0007669"/>
    <property type="project" value="UniProtKB-KW"/>
</dbReference>
<dbReference type="EMBL" id="GEEE01010042">
    <property type="protein sequence ID" value="JAP53183.1"/>
    <property type="molecule type" value="Transcribed_RNA"/>
</dbReference>